<proteinExistence type="predicted"/>
<dbReference type="InterPro" id="IPR036894">
    <property type="entry name" value="YbaB-like_sf"/>
</dbReference>
<evidence type="ECO:0000313" key="2">
    <source>
        <dbReference type="Proteomes" id="UP000635606"/>
    </source>
</evidence>
<keyword evidence="2" id="KW-1185">Reference proteome</keyword>
<protein>
    <recommendedName>
        <fullName evidence="3">YbaB/EbfC DNA-binding family protein</fullName>
    </recommendedName>
</protein>
<gene>
    <name evidence="1" type="ORF">Voc01_053100</name>
</gene>
<dbReference type="Gene3D" id="3.30.1310.10">
    <property type="entry name" value="Nucleoid-associated protein YbaB-like domain"/>
    <property type="match status" value="1"/>
</dbReference>
<dbReference type="AlphaFoldDB" id="A0A8J4EDB2"/>
<accession>A0A8J4EDB2</accession>
<reference evidence="1" key="1">
    <citation type="submission" date="2021-01" db="EMBL/GenBank/DDBJ databases">
        <title>Whole genome shotgun sequence of Virgisporangium ochraceum NBRC 16418.</title>
        <authorList>
            <person name="Komaki H."/>
            <person name="Tamura T."/>
        </authorList>
    </citation>
    <scope>NUCLEOTIDE SEQUENCE</scope>
    <source>
        <strain evidence="1">NBRC 16418</strain>
    </source>
</reference>
<dbReference type="Proteomes" id="UP000635606">
    <property type="component" value="Unassembled WGS sequence"/>
</dbReference>
<evidence type="ECO:0008006" key="3">
    <source>
        <dbReference type="Google" id="ProtNLM"/>
    </source>
</evidence>
<evidence type="ECO:0000313" key="1">
    <source>
        <dbReference type="EMBL" id="GIJ70393.1"/>
    </source>
</evidence>
<sequence>MSAVFESGSDDRVRAVVDSAGRLVDITISPELLRSPARNVAQAVFEAVTGAQRAASRPSDGTVALERQLADALAEVTVDADRRLAELATLVGDLRRHEGR</sequence>
<comment type="caution">
    <text evidence="1">The sequence shown here is derived from an EMBL/GenBank/DDBJ whole genome shotgun (WGS) entry which is preliminary data.</text>
</comment>
<dbReference type="EMBL" id="BOPH01000079">
    <property type="protein sequence ID" value="GIJ70393.1"/>
    <property type="molecule type" value="Genomic_DNA"/>
</dbReference>
<organism evidence="1 2">
    <name type="scientific">Virgisporangium ochraceum</name>
    <dbReference type="NCBI Taxonomy" id="65505"/>
    <lineage>
        <taxon>Bacteria</taxon>
        <taxon>Bacillati</taxon>
        <taxon>Actinomycetota</taxon>
        <taxon>Actinomycetes</taxon>
        <taxon>Micromonosporales</taxon>
        <taxon>Micromonosporaceae</taxon>
        <taxon>Virgisporangium</taxon>
    </lineage>
</organism>
<dbReference type="RefSeq" id="WP_203930293.1">
    <property type="nucleotide sequence ID" value="NZ_BOPH01000079.1"/>
</dbReference>
<name>A0A8J4EDB2_9ACTN</name>